<keyword evidence="7 10" id="KW-0119">Carbohydrate metabolism</keyword>
<dbReference type="GO" id="GO:0005975">
    <property type="term" value="P:carbohydrate metabolic process"/>
    <property type="evidence" value="ECO:0007669"/>
    <property type="project" value="InterPro"/>
</dbReference>
<evidence type="ECO:0000256" key="8">
    <source>
        <dbReference type="ARBA" id="ARBA00031423"/>
    </source>
</evidence>
<dbReference type="EC" id="2.4.1.25" evidence="3 10"/>
<proteinExistence type="inferred from homology"/>
<evidence type="ECO:0000256" key="4">
    <source>
        <dbReference type="ARBA" id="ARBA00020295"/>
    </source>
</evidence>
<evidence type="ECO:0000256" key="9">
    <source>
        <dbReference type="ARBA" id="ARBA00031501"/>
    </source>
</evidence>
<evidence type="ECO:0000256" key="7">
    <source>
        <dbReference type="ARBA" id="ARBA00023277"/>
    </source>
</evidence>
<dbReference type="EMBL" id="CP020991">
    <property type="protein sequence ID" value="AUO18245.1"/>
    <property type="molecule type" value="Genomic_DNA"/>
</dbReference>
<evidence type="ECO:0000313" key="12">
    <source>
        <dbReference type="Proteomes" id="UP000235589"/>
    </source>
</evidence>
<dbReference type="Pfam" id="PF02446">
    <property type="entry name" value="Glyco_hydro_77"/>
    <property type="match status" value="1"/>
</dbReference>
<comment type="catalytic activity">
    <reaction evidence="1 10">
        <text>Transfers a segment of a (1-&gt;4)-alpha-D-glucan to a new position in an acceptor, which may be glucose or a (1-&gt;4)-alpha-D-glucan.</text>
        <dbReference type="EC" id="2.4.1.25"/>
    </reaction>
</comment>
<comment type="similarity">
    <text evidence="2 10">Belongs to the disproportionating enzyme family.</text>
</comment>
<evidence type="ECO:0000256" key="6">
    <source>
        <dbReference type="ARBA" id="ARBA00022679"/>
    </source>
</evidence>
<dbReference type="GeneID" id="98061493"/>
<evidence type="ECO:0000256" key="3">
    <source>
        <dbReference type="ARBA" id="ARBA00012560"/>
    </source>
</evidence>
<dbReference type="SUPFAM" id="SSF51445">
    <property type="entry name" value="(Trans)glycosidases"/>
    <property type="match status" value="1"/>
</dbReference>
<dbReference type="RefSeq" id="WP_102364601.1">
    <property type="nucleotide sequence ID" value="NZ_CP020991.1"/>
</dbReference>
<keyword evidence="6 10" id="KW-0808">Transferase</keyword>
<dbReference type="KEGG" id="mpec:B9O19_00060"/>
<evidence type="ECO:0000256" key="10">
    <source>
        <dbReference type="RuleBase" id="RU361207"/>
    </source>
</evidence>
<dbReference type="Proteomes" id="UP000235589">
    <property type="component" value="Chromosome"/>
</dbReference>
<keyword evidence="5 10" id="KW-0328">Glycosyltransferase</keyword>
<dbReference type="NCBIfam" id="NF011080">
    <property type="entry name" value="PRK14508.1-3"/>
    <property type="match status" value="1"/>
</dbReference>
<evidence type="ECO:0000256" key="2">
    <source>
        <dbReference type="ARBA" id="ARBA00005684"/>
    </source>
</evidence>
<evidence type="ECO:0000256" key="1">
    <source>
        <dbReference type="ARBA" id="ARBA00000439"/>
    </source>
</evidence>
<name>A0A2K9NYX3_9FIRM</name>
<dbReference type="InterPro" id="IPR017853">
    <property type="entry name" value="GH"/>
</dbReference>
<dbReference type="GO" id="GO:0004134">
    <property type="term" value="F:4-alpha-glucanotransferase activity"/>
    <property type="evidence" value="ECO:0007669"/>
    <property type="project" value="UniProtKB-EC"/>
</dbReference>
<accession>A0A2K9NYX3</accession>
<reference evidence="11 12" key="1">
    <citation type="submission" date="2017-04" db="EMBL/GenBank/DDBJ databases">
        <title>Monoglobus pectinilyticus 14 draft genome.</title>
        <authorList>
            <person name="Kim C."/>
            <person name="Rosendale D.I."/>
            <person name="Kelly W.J."/>
            <person name="Tannock G.W."/>
            <person name="Patchett M.L."/>
            <person name="Jordens J.Z."/>
        </authorList>
    </citation>
    <scope>NUCLEOTIDE SEQUENCE [LARGE SCALE GENOMIC DNA]</scope>
    <source>
        <strain evidence="11 12">14</strain>
    </source>
</reference>
<keyword evidence="12" id="KW-1185">Reference proteome</keyword>
<dbReference type="OrthoDB" id="9811841at2"/>
<evidence type="ECO:0000313" key="11">
    <source>
        <dbReference type="EMBL" id="AUO18245.1"/>
    </source>
</evidence>
<evidence type="ECO:0000256" key="5">
    <source>
        <dbReference type="ARBA" id="ARBA00022676"/>
    </source>
</evidence>
<dbReference type="AlphaFoldDB" id="A0A2K9NYX3"/>
<gene>
    <name evidence="11" type="ORF">B9O19_00060</name>
</gene>
<organism evidence="11 12">
    <name type="scientific">Monoglobus pectinilyticus</name>
    <dbReference type="NCBI Taxonomy" id="1981510"/>
    <lineage>
        <taxon>Bacteria</taxon>
        <taxon>Bacillati</taxon>
        <taxon>Bacillota</taxon>
        <taxon>Clostridia</taxon>
        <taxon>Monoglobales</taxon>
        <taxon>Monoglobaceae</taxon>
        <taxon>Monoglobus</taxon>
    </lineage>
</organism>
<dbReference type="NCBIfam" id="TIGR00217">
    <property type="entry name" value="malQ"/>
    <property type="match status" value="1"/>
</dbReference>
<dbReference type="PANTHER" id="PTHR32438:SF5">
    <property type="entry name" value="4-ALPHA-GLUCANOTRANSFERASE DPE1, CHLOROPLASTIC_AMYLOPLASTIC"/>
    <property type="match status" value="1"/>
</dbReference>
<protein>
    <recommendedName>
        <fullName evidence="4 10">4-alpha-glucanotransferase</fullName>
        <ecNumber evidence="3 10">2.4.1.25</ecNumber>
    </recommendedName>
    <alternativeName>
        <fullName evidence="8 10">Amylomaltase</fullName>
    </alternativeName>
    <alternativeName>
        <fullName evidence="9 10">Disproportionating enzyme</fullName>
    </alternativeName>
</protein>
<dbReference type="Gene3D" id="3.20.20.80">
    <property type="entry name" value="Glycosidases"/>
    <property type="match status" value="1"/>
</dbReference>
<dbReference type="InterPro" id="IPR003385">
    <property type="entry name" value="Glyco_hydro_77"/>
</dbReference>
<dbReference type="PANTHER" id="PTHR32438">
    <property type="entry name" value="4-ALPHA-GLUCANOTRANSFERASE DPE1, CHLOROPLASTIC/AMYLOPLASTIC"/>
    <property type="match status" value="1"/>
</dbReference>
<sequence>MERGSGILMHISSFPAKYGIGTMGKEAFQFVDFLKKSGQKYWQILPIGPTSFGDSPYQSFSTFAGNPYFIDFDLLREDGSLNLEDYSEIDWGNKPDRVDYEKIFKSRFKVLKAAYSRDRIRKKAEIDNFRFNHSYWIENYSLFMALKFDNNLKMYRNWNEDIVKRTPEAIINAYNDLNTEIDFWVYVQFLFYKQWYALKEYANMQGIKIIGDIPIYVAEDSADAWSHNEVLMLDSCGIPIKVAGCPPDGYAPKGQLWGNPLYNWDYLASTGYEWWIERLKAALKMYDVVRIDHFRAFDAFYAIDYGKPDATEGEWLKGPGVDFFNRLKEALGESPALIAEDLGTITDDVRALLKYSGFPGMKVMQFGFSPGENSDYLPHNYKNNSVVYIGTHDNDTLKGWFDSQPEEVQNFAVKYLRLNKDEGYNWGFIKNLLSTVANTAIVTMQDILNLGNDARMNTPSTLGGNWEWRLKSMDLLSDSLSSKLLEITNIYSR</sequence>